<accession>K2BAR0</accession>
<protein>
    <submittedName>
        <fullName evidence="1">Uncharacterized protein</fullName>
    </submittedName>
</protein>
<evidence type="ECO:0000313" key="1">
    <source>
        <dbReference type="EMBL" id="EKD65833.1"/>
    </source>
</evidence>
<sequence length="66" mass="7720">MNIARKYILTCEKKDKSFLDKLLKRTKDFEVWNSCIVNNFTDSINTKIWTILSVKATDEKMEVFGG</sequence>
<reference evidence="1" key="1">
    <citation type="journal article" date="2012" name="Science">
        <title>Fermentation, hydrogen, and sulfur metabolism in multiple uncultivated bacterial phyla.</title>
        <authorList>
            <person name="Wrighton K.C."/>
            <person name="Thomas B.C."/>
            <person name="Sharon I."/>
            <person name="Miller C.S."/>
            <person name="Castelle C.J."/>
            <person name="VerBerkmoes N.C."/>
            <person name="Wilkins M.J."/>
            <person name="Hettich R.L."/>
            <person name="Lipton M.S."/>
            <person name="Williams K.H."/>
            <person name="Long P.E."/>
            <person name="Banfield J.F."/>
        </authorList>
    </citation>
    <scope>NUCLEOTIDE SEQUENCE [LARGE SCALE GENOMIC DNA]</scope>
</reference>
<name>K2BAR0_9BACT</name>
<organism evidence="1">
    <name type="scientific">uncultured bacterium</name>
    <name type="common">gcode 4</name>
    <dbReference type="NCBI Taxonomy" id="1234023"/>
    <lineage>
        <taxon>Bacteria</taxon>
        <taxon>environmental samples</taxon>
    </lineage>
</organism>
<dbReference type="EMBL" id="AMFJ01021668">
    <property type="protein sequence ID" value="EKD65833.1"/>
    <property type="molecule type" value="Genomic_DNA"/>
</dbReference>
<proteinExistence type="predicted"/>
<dbReference type="AlphaFoldDB" id="K2BAR0"/>
<comment type="caution">
    <text evidence="1">The sequence shown here is derived from an EMBL/GenBank/DDBJ whole genome shotgun (WGS) entry which is preliminary data.</text>
</comment>
<gene>
    <name evidence="1" type="ORF">ACD_49C00082G0007</name>
</gene>